<name>A0ABU1WDM0_9GAMM</name>
<reference evidence="2 3" key="1">
    <citation type="submission" date="2023-07" db="EMBL/GenBank/DDBJ databases">
        <title>Sorghum-associated microbial communities from plants grown in Nebraska, USA.</title>
        <authorList>
            <person name="Schachtman D."/>
        </authorList>
    </citation>
    <scope>NUCLEOTIDE SEQUENCE [LARGE SCALE GENOMIC DNA]</scope>
    <source>
        <strain evidence="2 3">BE198</strain>
    </source>
</reference>
<organism evidence="2 3">
    <name type="scientific">Lysobacter niastensis</name>
    <dbReference type="NCBI Taxonomy" id="380629"/>
    <lineage>
        <taxon>Bacteria</taxon>
        <taxon>Pseudomonadati</taxon>
        <taxon>Pseudomonadota</taxon>
        <taxon>Gammaproteobacteria</taxon>
        <taxon>Lysobacterales</taxon>
        <taxon>Lysobacteraceae</taxon>
        <taxon>Lysobacter</taxon>
    </lineage>
</organism>
<keyword evidence="1" id="KW-0812">Transmembrane</keyword>
<dbReference type="Proteomes" id="UP001251524">
    <property type="component" value="Unassembled WGS sequence"/>
</dbReference>
<sequence length="142" mass="15100">MATTYPKTVLSAVFLIAATLLVGLVQTIRFLPTDLPLSPAITYGITSALYLALAALVYLIARGKDWARITYTAILVLGFLKAAATVSALLQAPQANLLPIAMYGAKIVALVLLYVPSSNAWFRHHGGSSNNSFKPKPLRGSA</sequence>
<evidence type="ECO:0000313" key="2">
    <source>
        <dbReference type="EMBL" id="MDR7135716.1"/>
    </source>
</evidence>
<protein>
    <recommendedName>
        <fullName evidence="4">ATP synthase protein I</fullName>
    </recommendedName>
</protein>
<feature type="transmembrane region" description="Helical" evidence="1">
    <location>
        <begin position="9"/>
        <end position="28"/>
    </location>
</feature>
<keyword evidence="1" id="KW-0472">Membrane</keyword>
<feature type="transmembrane region" description="Helical" evidence="1">
    <location>
        <begin position="40"/>
        <end position="61"/>
    </location>
</feature>
<accession>A0ABU1WDM0</accession>
<dbReference type="RefSeq" id="WP_310063568.1">
    <property type="nucleotide sequence ID" value="NZ_JAVDVY010000002.1"/>
</dbReference>
<evidence type="ECO:0000313" key="3">
    <source>
        <dbReference type="Proteomes" id="UP001251524"/>
    </source>
</evidence>
<dbReference type="EMBL" id="JAVDVY010000002">
    <property type="protein sequence ID" value="MDR7135716.1"/>
    <property type="molecule type" value="Genomic_DNA"/>
</dbReference>
<keyword evidence="3" id="KW-1185">Reference proteome</keyword>
<proteinExistence type="predicted"/>
<evidence type="ECO:0008006" key="4">
    <source>
        <dbReference type="Google" id="ProtNLM"/>
    </source>
</evidence>
<keyword evidence="1" id="KW-1133">Transmembrane helix</keyword>
<evidence type="ECO:0000256" key="1">
    <source>
        <dbReference type="SAM" id="Phobius"/>
    </source>
</evidence>
<comment type="caution">
    <text evidence="2">The sequence shown here is derived from an EMBL/GenBank/DDBJ whole genome shotgun (WGS) entry which is preliminary data.</text>
</comment>
<gene>
    <name evidence="2" type="ORF">J2X06_002925</name>
</gene>
<feature type="transmembrane region" description="Helical" evidence="1">
    <location>
        <begin position="97"/>
        <end position="115"/>
    </location>
</feature>
<feature type="transmembrane region" description="Helical" evidence="1">
    <location>
        <begin position="73"/>
        <end position="91"/>
    </location>
</feature>